<evidence type="ECO:0000313" key="3">
    <source>
        <dbReference type="Proteomes" id="UP000030528"/>
    </source>
</evidence>
<evidence type="ECO:0000313" key="2">
    <source>
        <dbReference type="EMBL" id="KGX89849.1"/>
    </source>
</evidence>
<evidence type="ECO:0000256" key="1">
    <source>
        <dbReference type="SAM" id="MobiDB-lite"/>
    </source>
</evidence>
<dbReference type="AlphaFoldDB" id="A0A0A5GCS9"/>
<proteinExistence type="predicted"/>
<sequence>MNKEKKPMYYDGSGRLPNSVTKKGPEQAEGVDLTKEVRRNIGANPFRTP</sequence>
<gene>
    <name evidence="2" type="ORF">N781_09020</name>
</gene>
<name>A0A0A5GCS9_9BACI</name>
<comment type="caution">
    <text evidence="2">The sequence shown here is derived from an EMBL/GenBank/DDBJ whole genome shotgun (WGS) entry which is preliminary data.</text>
</comment>
<organism evidence="2 3">
    <name type="scientific">Pontibacillus halophilus JSM 076056 = DSM 19796</name>
    <dbReference type="NCBI Taxonomy" id="1385510"/>
    <lineage>
        <taxon>Bacteria</taxon>
        <taxon>Bacillati</taxon>
        <taxon>Bacillota</taxon>
        <taxon>Bacilli</taxon>
        <taxon>Bacillales</taxon>
        <taxon>Bacillaceae</taxon>
        <taxon>Pontibacillus</taxon>
    </lineage>
</organism>
<feature type="region of interest" description="Disordered" evidence="1">
    <location>
        <begin position="1"/>
        <end position="49"/>
    </location>
</feature>
<protein>
    <submittedName>
        <fullName evidence="2">Uncharacterized protein</fullName>
    </submittedName>
</protein>
<dbReference type="EMBL" id="AVPE01000019">
    <property type="protein sequence ID" value="KGX89849.1"/>
    <property type="molecule type" value="Genomic_DNA"/>
</dbReference>
<accession>A0A0A5GCS9</accession>
<dbReference type="RefSeq" id="WP_169449941.1">
    <property type="nucleotide sequence ID" value="NZ_AULI01000022.1"/>
</dbReference>
<keyword evidence="3" id="KW-1185">Reference proteome</keyword>
<dbReference type="Proteomes" id="UP000030528">
    <property type="component" value="Unassembled WGS sequence"/>
</dbReference>
<reference evidence="2 3" key="1">
    <citation type="submission" date="2013-08" db="EMBL/GenBank/DDBJ databases">
        <authorList>
            <person name="Huang J."/>
            <person name="Wang G."/>
        </authorList>
    </citation>
    <scope>NUCLEOTIDE SEQUENCE [LARGE SCALE GENOMIC DNA]</scope>
    <source>
        <strain evidence="2 3">JSM 076056</strain>
    </source>
</reference>